<dbReference type="Gene3D" id="3.60.15.10">
    <property type="entry name" value="Ribonuclease Z/Hydroxyacylglutathione hydrolase-like"/>
    <property type="match status" value="1"/>
</dbReference>
<name>A0A327KDK1_9BRAD</name>
<dbReference type="PANTHER" id="PTHR46018">
    <property type="entry name" value="ZINC PHOSPHODIESTERASE ELAC PROTEIN 1"/>
    <property type="match status" value="1"/>
</dbReference>
<keyword evidence="1" id="KW-0378">Hydrolase</keyword>
<evidence type="ECO:0000313" key="4">
    <source>
        <dbReference type="EMBL" id="RAI36221.1"/>
    </source>
</evidence>
<keyword evidence="5" id="KW-1185">Reference proteome</keyword>
<reference evidence="4 5" key="1">
    <citation type="submission" date="2017-07" db="EMBL/GenBank/DDBJ databases">
        <title>Draft Genome Sequences of Select Purple Nonsulfur Bacteria.</title>
        <authorList>
            <person name="Lasarre B."/>
            <person name="Mckinlay J.B."/>
        </authorList>
    </citation>
    <scope>NUCLEOTIDE SEQUENCE [LARGE SCALE GENOMIC DNA]</scope>
    <source>
        <strain evidence="4 5">DSM 5909</strain>
    </source>
</reference>
<dbReference type="OrthoDB" id="9800940at2"/>
<evidence type="ECO:0000259" key="3">
    <source>
        <dbReference type="SMART" id="SM00849"/>
    </source>
</evidence>
<feature type="domain" description="Metallo-beta-lactamase" evidence="3">
    <location>
        <begin position="71"/>
        <end position="273"/>
    </location>
</feature>
<dbReference type="PANTHER" id="PTHR46018:SF2">
    <property type="entry name" value="ZINC PHOSPHODIESTERASE ELAC PROTEIN 1"/>
    <property type="match status" value="1"/>
</dbReference>
<dbReference type="Pfam" id="PF12706">
    <property type="entry name" value="Lactamase_B_2"/>
    <property type="match status" value="1"/>
</dbReference>
<dbReference type="RefSeq" id="WP_111423395.1">
    <property type="nucleotide sequence ID" value="NZ_NPEX01000502.1"/>
</dbReference>
<organism evidence="4 5">
    <name type="scientific">Rhodoplanes roseus</name>
    <dbReference type="NCBI Taxonomy" id="29409"/>
    <lineage>
        <taxon>Bacteria</taxon>
        <taxon>Pseudomonadati</taxon>
        <taxon>Pseudomonadota</taxon>
        <taxon>Alphaproteobacteria</taxon>
        <taxon>Hyphomicrobiales</taxon>
        <taxon>Nitrobacteraceae</taxon>
        <taxon>Rhodoplanes</taxon>
    </lineage>
</organism>
<dbReference type="Proteomes" id="UP000249130">
    <property type="component" value="Unassembled WGS sequence"/>
</dbReference>
<dbReference type="CDD" id="cd07719">
    <property type="entry name" value="arylsulfatase_AtsA-like_MBL-fold"/>
    <property type="match status" value="1"/>
</dbReference>
<evidence type="ECO:0000313" key="5">
    <source>
        <dbReference type="Proteomes" id="UP000249130"/>
    </source>
</evidence>
<accession>A0A327KDK1</accession>
<gene>
    <name evidence="4" type="ORF">CH341_30485</name>
</gene>
<evidence type="ECO:0000256" key="2">
    <source>
        <dbReference type="SAM" id="SignalP"/>
    </source>
</evidence>
<dbReference type="SMART" id="SM00849">
    <property type="entry name" value="Lactamase_B"/>
    <property type="match status" value="1"/>
</dbReference>
<dbReference type="SUPFAM" id="SSF56281">
    <property type="entry name" value="Metallo-hydrolase/oxidoreductase"/>
    <property type="match status" value="1"/>
</dbReference>
<dbReference type="InterPro" id="IPR006311">
    <property type="entry name" value="TAT_signal"/>
</dbReference>
<dbReference type="GO" id="GO:0042781">
    <property type="term" value="F:3'-tRNA processing endoribonuclease activity"/>
    <property type="evidence" value="ECO:0007669"/>
    <property type="project" value="TreeGrafter"/>
</dbReference>
<proteinExistence type="predicted"/>
<dbReference type="InterPro" id="IPR001279">
    <property type="entry name" value="Metallo-B-lactamas"/>
</dbReference>
<feature type="signal peptide" evidence="2">
    <location>
        <begin position="1"/>
        <end position="32"/>
    </location>
</feature>
<sequence length="329" mass="34952">MTTPDPSRRSVLAGAASAVPALVLSSAPAAIASSAAAPLDVGTATVPPTGTHVVLLGTMGGPVLDPRRMMTGQAVVVDGRPYLVDCGYGTMERMTRAGLAPAGMKAIFITHHHSDHNADYPALVHMAWIQGIPQSIGVFGPPPMLRLHEAALAFNREDTDIRIRATGRKPIEASFAVRELTEPGEIHRDDKVTVTAALVDHPPFAKAFAFRFDTPGRSIVVSGDTAPSDALVALARGADVLVHEVLHIPSIDRMLAQRPYVPPTLRQFLLQGHTTPEECGHIAARAGVKTLVLSHIVPGNLTVPHETWLAEARKHFSGEVVVGTDLMVI</sequence>
<dbReference type="InterPro" id="IPR036866">
    <property type="entry name" value="RibonucZ/Hydroxyglut_hydro"/>
</dbReference>
<protein>
    <recommendedName>
        <fullName evidence="3">Metallo-beta-lactamase domain-containing protein</fullName>
    </recommendedName>
</protein>
<dbReference type="InterPro" id="IPR044094">
    <property type="entry name" value="AtsA-like_MBL-fold"/>
</dbReference>
<dbReference type="EMBL" id="NPEX01000502">
    <property type="protein sequence ID" value="RAI36221.1"/>
    <property type="molecule type" value="Genomic_DNA"/>
</dbReference>
<comment type="caution">
    <text evidence="4">The sequence shown here is derived from an EMBL/GenBank/DDBJ whole genome shotgun (WGS) entry which is preliminary data.</text>
</comment>
<evidence type="ECO:0000256" key="1">
    <source>
        <dbReference type="ARBA" id="ARBA00022801"/>
    </source>
</evidence>
<keyword evidence="2" id="KW-0732">Signal</keyword>
<dbReference type="PROSITE" id="PS51318">
    <property type="entry name" value="TAT"/>
    <property type="match status" value="1"/>
</dbReference>
<dbReference type="AlphaFoldDB" id="A0A327KDK1"/>
<feature type="chain" id="PRO_5016329844" description="Metallo-beta-lactamase domain-containing protein" evidence="2">
    <location>
        <begin position="33"/>
        <end position="329"/>
    </location>
</feature>